<comment type="caution">
    <text evidence="1">The sequence shown here is derived from an EMBL/GenBank/DDBJ whole genome shotgun (WGS) entry which is preliminary data.</text>
</comment>
<name>A0A398CFE1_9BACL</name>
<dbReference type="RefSeq" id="WP_119152320.1">
    <property type="nucleotide sequence ID" value="NZ_QXJM01000051.1"/>
</dbReference>
<dbReference type="Proteomes" id="UP000266340">
    <property type="component" value="Unassembled WGS sequence"/>
</dbReference>
<gene>
    <name evidence="1" type="ORF">D3H35_27520</name>
</gene>
<protein>
    <submittedName>
        <fullName evidence="1">Uncharacterized protein</fullName>
    </submittedName>
</protein>
<accession>A0A398CFE1</accession>
<proteinExistence type="predicted"/>
<sequence>MLYLAPPYYMINRVSVFRDHEDPLQWYYLPAPPRLTEVTDEQTGVSVPQLQVIQFRSGPDSGGFLNFDVNLGVDPDVLEEIRDEIKRSEHLRESPRLAPVPLIDGTVKLMLFDKQTAMRHRLQDRRYLSLLASAITRSLPCMETISRHSRCS</sequence>
<dbReference type="EMBL" id="QXJM01000051">
    <property type="protein sequence ID" value="RIE00612.1"/>
    <property type="molecule type" value="Genomic_DNA"/>
</dbReference>
<organism evidence="1 2">
    <name type="scientific">Cohnella faecalis</name>
    <dbReference type="NCBI Taxonomy" id="2315694"/>
    <lineage>
        <taxon>Bacteria</taxon>
        <taxon>Bacillati</taxon>
        <taxon>Bacillota</taxon>
        <taxon>Bacilli</taxon>
        <taxon>Bacillales</taxon>
        <taxon>Paenibacillaceae</taxon>
        <taxon>Cohnella</taxon>
    </lineage>
</organism>
<dbReference type="AlphaFoldDB" id="A0A398CFE1"/>
<evidence type="ECO:0000313" key="2">
    <source>
        <dbReference type="Proteomes" id="UP000266340"/>
    </source>
</evidence>
<keyword evidence="2" id="KW-1185">Reference proteome</keyword>
<reference evidence="1 2" key="1">
    <citation type="submission" date="2018-09" db="EMBL/GenBank/DDBJ databases">
        <title>Cohnella cavernae sp. nov., isolated from a karst cave.</title>
        <authorList>
            <person name="Zhu H."/>
        </authorList>
    </citation>
    <scope>NUCLEOTIDE SEQUENCE [LARGE SCALE GENOMIC DNA]</scope>
    <source>
        <strain evidence="1 2">K2E09-144</strain>
    </source>
</reference>
<evidence type="ECO:0000313" key="1">
    <source>
        <dbReference type="EMBL" id="RIE00612.1"/>
    </source>
</evidence>
<dbReference type="OrthoDB" id="1488714at2"/>